<accession>A0A077M1M8</accession>
<feature type="compositionally biased region" description="Polar residues" evidence="1">
    <location>
        <begin position="160"/>
        <end position="171"/>
    </location>
</feature>
<evidence type="ECO:0000313" key="2">
    <source>
        <dbReference type="EMBL" id="CCH78099.1"/>
    </source>
</evidence>
<proteinExistence type="predicted"/>
<comment type="caution">
    <text evidence="2">The sequence shown here is derived from an EMBL/GenBank/DDBJ whole genome shotgun (WGS) entry which is preliminary data.</text>
</comment>
<feature type="region of interest" description="Disordered" evidence="1">
    <location>
        <begin position="131"/>
        <end position="196"/>
    </location>
</feature>
<feature type="compositionally biased region" description="Polar residues" evidence="1">
    <location>
        <begin position="436"/>
        <end position="448"/>
    </location>
</feature>
<keyword evidence="3" id="KW-1185">Reference proteome</keyword>
<feature type="compositionally biased region" description="Basic and acidic residues" evidence="1">
    <location>
        <begin position="173"/>
        <end position="188"/>
    </location>
</feature>
<gene>
    <name evidence="2" type="ORF">BN12_2520007</name>
</gene>
<feature type="region of interest" description="Disordered" evidence="1">
    <location>
        <begin position="391"/>
        <end position="448"/>
    </location>
</feature>
<protein>
    <submittedName>
        <fullName evidence="2">Uncharacterized protein</fullName>
    </submittedName>
</protein>
<feature type="region of interest" description="Disordered" evidence="1">
    <location>
        <begin position="242"/>
        <end position="263"/>
    </location>
</feature>
<reference evidence="2 3" key="1">
    <citation type="journal article" date="2013" name="ISME J.">
        <title>A metabolic model for members of the genus Tetrasphaera involved in enhanced biological phosphorus removal.</title>
        <authorList>
            <person name="Kristiansen R."/>
            <person name="Nguyen H.T.T."/>
            <person name="Saunders A.M."/>
            <person name="Nielsen J.L."/>
            <person name="Wimmer R."/>
            <person name="Le V.Q."/>
            <person name="McIlroy S.J."/>
            <person name="Petrovski S."/>
            <person name="Seviour R.J."/>
            <person name="Calteau A."/>
            <person name="Nielsen K.L."/>
            <person name="Nielsen P.H."/>
        </authorList>
    </citation>
    <scope>NUCLEOTIDE SEQUENCE [LARGE SCALE GENOMIC DNA]</scope>
    <source>
        <strain evidence="2 3">T1-X7</strain>
    </source>
</reference>
<dbReference type="EMBL" id="CAJB01000171">
    <property type="protein sequence ID" value="CCH78099.1"/>
    <property type="molecule type" value="Genomic_DNA"/>
</dbReference>
<evidence type="ECO:0000256" key="1">
    <source>
        <dbReference type="SAM" id="MobiDB-lite"/>
    </source>
</evidence>
<name>A0A077M1M8_9MICO</name>
<dbReference type="AlphaFoldDB" id="A0A077M1M8"/>
<dbReference type="Proteomes" id="UP000035721">
    <property type="component" value="Unassembled WGS sequence"/>
</dbReference>
<sequence length="448" mass="48813">MGGAGVVCRARAPLRRCRRPRGRRCPVTRLHCRGRGDATRAVTGCARARVRARARARVWARARARARVKGDGSAVPATLAFRSDRLPNRRCRAGEARWSPVTSTPGESTWVEVSSDAAVVSSYLDSRGADLGGGIQRRRGGHQLPRLQGSRPGWRYPATSRWSPVTSTPTSAPEERRPHEVEATDDRQGVTSYLDSRGADLGGGIQLLRGGLQLPRPQGAHRGGGIQRCRGGLRLPRLQEAHRGGGIQRPPGGLQLPRHRRVRPRRDLRTRWRRPTTVRASPVTSTPGEPTWVEVFSYFAVVSRYLDSRGPTWVEVSSDAAVVTSYLDPRGPTWVEVCSDLAVVSRCLDSRGPTWVEVSSDAAVVSSYLDSRGPTEVEVSSDPAVVTSYLDSRGPTGVEVSSDRPARPRMPRPGKPPTPFGDADGDGHVRHAEQVPMTSSVWTTSVKP</sequence>
<organism evidence="2 3">
    <name type="scientific">Nostocoides japonicum T1-X7</name>
    <dbReference type="NCBI Taxonomy" id="1194083"/>
    <lineage>
        <taxon>Bacteria</taxon>
        <taxon>Bacillati</taxon>
        <taxon>Actinomycetota</taxon>
        <taxon>Actinomycetes</taxon>
        <taxon>Micrococcales</taxon>
        <taxon>Intrasporangiaceae</taxon>
        <taxon>Nostocoides</taxon>
    </lineage>
</organism>
<evidence type="ECO:0000313" key="3">
    <source>
        <dbReference type="Proteomes" id="UP000035721"/>
    </source>
</evidence>